<proteinExistence type="inferred from homology"/>
<keyword evidence="4" id="KW-1185">Reference proteome</keyword>
<dbReference type="GO" id="GO:0005615">
    <property type="term" value="C:extracellular space"/>
    <property type="evidence" value="ECO:0007669"/>
    <property type="project" value="TreeGrafter"/>
</dbReference>
<accession>A0A0C2GIG4</accession>
<dbReference type="Pfam" id="PF11838">
    <property type="entry name" value="ERAP1_C"/>
    <property type="match status" value="1"/>
</dbReference>
<dbReference type="PANTHER" id="PTHR11533">
    <property type="entry name" value="PROTEASE M1 ZINC METALLOPROTEASE"/>
    <property type="match status" value="1"/>
</dbReference>
<dbReference type="Gene3D" id="1.25.50.20">
    <property type="match status" value="2"/>
</dbReference>
<dbReference type="Proteomes" id="UP000054047">
    <property type="component" value="Unassembled WGS sequence"/>
</dbReference>
<reference evidence="3 4" key="1">
    <citation type="submission" date="2013-12" db="EMBL/GenBank/DDBJ databases">
        <title>Draft genome of the parsitic nematode Ancylostoma duodenale.</title>
        <authorList>
            <person name="Mitreva M."/>
        </authorList>
    </citation>
    <scope>NUCLEOTIDE SEQUENCE [LARGE SCALE GENOMIC DNA]</scope>
    <source>
        <strain evidence="3 4">Zhejiang</strain>
    </source>
</reference>
<evidence type="ECO:0000313" key="3">
    <source>
        <dbReference type="EMBL" id="KIH60985.1"/>
    </source>
</evidence>
<gene>
    <name evidence="3" type="ORF">ANCDUO_08750</name>
</gene>
<dbReference type="AlphaFoldDB" id="A0A0C2GIG4"/>
<dbReference type="EMBL" id="KN730481">
    <property type="protein sequence ID" value="KIH60985.1"/>
    <property type="molecule type" value="Genomic_DNA"/>
</dbReference>
<dbReference type="GO" id="GO:0070006">
    <property type="term" value="F:metalloaminopeptidase activity"/>
    <property type="evidence" value="ECO:0007669"/>
    <property type="project" value="TreeGrafter"/>
</dbReference>
<dbReference type="GO" id="GO:0008270">
    <property type="term" value="F:zinc ion binding"/>
    <property type="evidence" value="ECO:0007669"/>
    <property type="project" value="TreeGrafter"/>
</dbReference>
<feature type="non-terminal residue" evidence="3">
    <location>
        <position position="1"/>
    </location>
</feature>
<sequence length="370" mass="42477">IYSTRTRNAIISDAYAAALVDKVPYETIFEVLSYVKKEQEFLPWQEALNGFFNVLEFFGNEPESQSAKKFMLNLLEPIYKRSSLQHIADNYKKEDLFFEMNLEQAVIDGYCLLGSAECVANYKRLFDTQVLARCQGSGAKPSECSSVAAPLRAKTYCYGVKEGGDAVYKKMMELYLAESVQLEKDILRRALGCHKDISALKEWKVDRFLNRIQTGLAAAMPGFFMISEITFRQMFRIGFTRLMLLALDRNASFVRLQDVNDIFYSVSANPVGQEIIINFLLERWDQIYDGLMPEHRAVGKVIEAAAIGIRSQHQIEQASLPFVKYLKKHGKHASDFGDFDEIIEKSEHKVDWIKKHFRRLSEYFKKAVGE</sequence>
<dbReference type="GO" id="GO:0006508">
    <property type="term" value="P:proteolysis"/>
    <property type="evidence" value="ECO:0007669"/>
    <property type="project" value="TreeGrafter"/>
</dbReference>
<evidence type="ECO:0000256" key="1">
    <source>
        <dbReference type="ARBA" id="ARBA00010136"/>
    </source>
</evidence>
<dbReference type="GO" id="GO:0043171">
    <property type="term" value="P:peptide catabolic process"/>
    <property type="evidence" value="ECO:0007669"/>
    <property type="project" value="TreeGrafter"/>
</dbReference>
<evidence type="ECO:0000259" key="2">
    <source>
        <dbReference type="Pfam" id="PF11838"/>
    </source>
</evidence>
<dbReference type="PANTHER" id="PTHR11533:SF301">
    <property type="entry name" value="AMINOPEPTIDASE"/>
    <property type="match status" value="1"/>
</dbReference>
<name>A0A0C2GIG4_9BILA</name>
<evidence type="ECO:0000313" key="4">
    <source>
        <dbReference type="Proteomes" id="UP000054047"/>
    </source>
</evidence>
<dbReference type="InterPro" id="IPR050344">
    <property type="entry name" value="Peptidase_M1_aminopeptidases"/>
</dbReference>
<feature type="domain" description="ERAP1-like C-terminal" evidence="2">
    <location>
        <begin position="3"/>
        <end position="202"/>
    </location>
</feature>
<organism evidence="3 4">
    <name type="scientific">Ancylostoma duodenale</name>
    <dbReference type="NCBI Taxonomy" id="51022"/>
    <lineage>
        <taxon>Eukaryota</taxon>
        <taxon>Metazoa</taxon>
        <taxon>Ecdysozoa</taxon>
        <taxon>Nematoda</taxon>
        <taxon>Chromadorea</taxon>
        <taxon>Rhabditida</taxon>
        <taxon>Rhabditina</taxon>
        <taxon>Rhabditomorpha</taxon>
        <taxon>Strongyloidea</taxon>
        <taxon>Ancylostomatidae</taxon>
        <taxon>Ancylostomatinae</taxon>
        <taxon>Ancylostoma</taxon>
    </lineage>
</organism>
<protein>
    <recommendedName>
        <fullName evidence="2">ERAP1-like C-terminal domain-containing protein</fullName>
    </recommendedName>
</protein>
<dbReference type="OrthoDB" id="5825230at2759"/>
<comment type="similarity">
    <text evidence="1">Belongs to the peptidase M1 family.</text>
</comment>
<dbReference type="GO" id="GO:0042277">
    <property type="term" value="F:peptide binding"/>
    <property type="evidence" value="ECO:0007669"/>
    <property type="project" value="TreeGrafter"/>
</dbReference>
<dbReference type="InterPro" id="IPR024571">
    <property type="entry name" value="ERAP1-like_C_dom"/>
</dbReference>
<dbReference type="GO" id="GO:0016020">
    <property type="term" value="C:membrane"/>
    <property type="evidence" value="ECO:0007669"/>
    <property type="project" value="TreeGrafter"/>
</dbReference>
<dbReference type="GO" id="GO:0005737">
    <property type="term" value="C:cytoplasm"/>
    <property type="evidence" value="ECO:0007669"/>
    <property type="project" value="TreeGrafter"/>
</dbReference>